<feature type="domain" description="Helicase C-terminal" evidence="7">
    <location>
        <begin position="220"/>
        <end position="397"/>
    </location>
</feature>
<feature type="compositionally biased region" description="Low complexity" evidence="5">
    <location>
        <begin position="1001"/>
        <end position="1019"/>
    </location>
</feature>
<dbReference type="PANTHER" id="PTHR18934:SF99">
    <property type="entry name" value="ATP-DEPENDENT RNA HELICASE DHX37-RELATED"/>
    <property type="match status" value="1"/>
</dbReference>
<name>A0A4Y3UR62_9MICO</name>
<dbReference type="InterPro" id="IPR001650">
    <property type="entry name" value="Helicase_C-like"/>
</dbReference>
<dbReference type="GO" id="GO:0016787">
    <property type="term" value="F:hydrolase activity"/>
    <property type="evidence" value="ECO:0007669"/>
    <property type="project" value="UniProtKB-KW"/>
</dbReference>
<dbReference type="NCBIfam" id="TIGR01967">
    <property type="entry name" value="DEAH_box_HrpA"/>
    <property type="match status" value="1"/>
</dbReference>
<dbReference type="InterPro" id="IPR003593">
    <property type="entry name" value="AAA+_ATPase"/>
</dbReference>
<dbReference type="InterPro" id="IPR014001">
    <property type="entry name" value="Helicase_ATP-bd"/>
</dbReference>
<dbReference type="InterPro" id="IPR011545">
    <property type="entry name" value="DEAD/DEAH_box_helicase_dom"/>
</dbReference>
<evidence type="ECO:0000256" key="4">
    <source>
        <dbReference type="ARBA" id="ARBA00022840"/>
    </source>
</evidence>
<dbReference type="OrthoDB" id="9805617at2"/>
<dbReference type="PROSITE" id="PS51192">
    <property type="entry name" value="HELICASE_ATP_BIND_1"/>
    <property type="match status" value="1"/>
</dbReference>
<organism evidence="8 9">
    <name type="scientific">Microbacterium lacticum</name>
    <dbReference type="NCBI Taxonomy" id="33885"/>
    <lineage>
        <taxon>Bacteria</taxon>
        <taxon>Bacillati</taxon>
        <taxon>Actinomycetota</taxon>
        <taxon>Actinomycetes</taxon>
        <taxon>Micrococcales</taxon>
        <taxon>Microbacteriaceae</taxon>
        <taxon>Microbacterium</taxon>
    </lineage>
</organism>
<accession>A0A4Y3UR62</accession>
<dbReference type="GO" id="GO:0003724">
    <property type="term" value="F:RNA helicase activity"/>
    <property type="evidence" value="ECO:0007669"/>
    <property type="project" value="InterPro"/>
</dbReference>
<keyword evidence="2" id="KW-0378">Hydrolase</keyword>
<sequence>MPSPEPVISYPVELPVSAARDEIARAIAGHQVVIVAGATGSGKTTQLPKICLELGRTSIAHTQPRRIAARTIAERIAHELQVPLGGAVGYKVRFTDQVSANTKIALVTDGILLNEIHRDRLLRRYDTIIVDEAHERSLNIDFLLGYLARILPERPDLKVVITSATIDPESFARHFADASGSPAPIVEVSGRTYPVEIRYRGALDAPGAAADAALGAESDDVDTLLAALRELDREPDGDVLVFLPGEAEIRDAMDAVRGMYAKDARPTEVLPLYGRLSAAEQHRVFESSGVAGLRRRVILATNVAETSLTVPGIRYVVDAGTARISRYSVRSKVQRLPIEPVSQASAQQRAGRAGRTSDGIAIRLYSEEDFASRPEYTEPEILRTSLASVILQMLALGFGDIEDFPFLTKPDSRGVKAAFELLTELRAVTPARRLTKIGREIARLPIDPRFARMLIEARRLDVLDPVLAIVAGLSIQDVRERPSAEDGAAREQADRMHARFADPTSDFLPLLNLWNHLQTGQRELGSSAFRRLCRTEFLNYVRVREWFDVHRQLRQLLGVKGRGAAAETGDGAAADPALVHRAMLAGLLSHIGVLDTRSLAKTKPGDKRKALATYRGARGAAFAIFPGSALRKASPDAVMAAELVETSRLYARTVAAIDPAWAEELAGDLAHRQLSDPHWSKDAGAAVAAEKVTLFGVEIIPRRRVQLARIDQPLARELFLRHALTDGEWNSSHLDKKLTGFERRNLELRRRLEKVEERERRRDILVGDEAVFAFYDQRVPADVYDARSFERWWREASARTPRLLDMTEVDLKGDAAGSDDRAFPGRWEQGDQVLSLAYRFEPGDPEDGVSVVVPLPLLAGLSPEGFDWQVPGMRAELITALLRALPKAIRRHVVPAADWAATLGDELAGEGPEHHRGLPALPLRAALARRIQRVANQPVTPDDFEMDRVPGHLVMTFRAVDHRGRTVGTSRDLVELQQRLAGRAREQVARSLARPAPGPVAEAGTARPGGAPPAASSAIGGSGGVAERSGITTWDVGTLPAVVDTRVAGGVVRGYPALVDEKDAVALRIESTPERAARLAHAGVRRLLLLAVPSPSAYVLDHLTAAEKLSLAASPYSSAKALIEDARVAVADAVMARVAPEGVRTPEQFAAVRDALSAAVVDELFQAVSLTARILTLHRDVERAVKGQNSMTLLAALGDVKAQLAGLVFPGFVARTGLARLAHLPRYLQGALSRVEALADSPVRDRQRMTEFERAAAAYADAGGALPLDADAAATLAHARWLLEEYRVSLFAQQLGTAEPVSLQRITKALAATT</sequence>
<gene>
    <name evidence="8" type="ORF">FHX68_1158</name>
</gene>
<dbReference type="PANTHER" id="PTHR18934">
    <property type="entry name" value="ATP-DEPENDENT RNA HELICASE"/>
    <property type="match status" value="1"/>
</dbReference>
<dbReference type="SMART" id="SM00382">
    <property type="entry name" value="AAA"/>
    <property type="match status" value="1"/>
</dbReference>
<evidence type="ECO:0000313" key="8">
    <source>
        <dbReference type="EMBL" id="TQN01021.1"/>
    </source>
</evidence>
<dbReference type="Pfam" id="PF21010">
    <property type="entry name" value="HA2_C"/>
    <property type="match status" value="1"/>
</dbReference>
<dbReference type="SMART" id="SM00490">
    <property type="entry name" value="HELICc"/>
    <property type="match status" value="1"/>
</dbReference>
<dbReference type="FunFam" id="1.20.120.1080:FF:000005">
    <property type="entry name" value="ATP-dependent helicase HrpA"/>
    <property type="match status" value="1"/>
</dbReference>
<dbReference type="EMBL" id="VFPS01000001">
    <property type="protein sequence ID" value="TQN01021.1"/>
    <property type="molecule type" value="Genomic_DNA"/>
</dbReference>
<dbReference type="InterPro" id="IPR011709">
    <property type="entry name" value="DEAD-box_helicase_OB_fold"/>
</dbReference>
<dbReference type="Proteomes" id="UP000319804">
    <property type="component" value="Unassembled WGS sequence"/>
</dbReference>
<dbReference type="InterPro" id="IPR027417">
    <property type="entry name" value="P-loop_NTPase"/>
</dbReference>
<evidence type="ECO:0000259" key="7">
    <source>
        <dbReference type="PROSITE" id="PS51194"/>
    </source>
</evidence>
<evidence type="ECO:0000256" key="3">
    <source>
        <dbReference type="ARBA" id="ARBA00022806"/>
    </source>
</evidence>
<dbReference type="Pfam" id="PF00270">
    <property type="entry name" value="DEAD"/>
    <property type="match status" value="1"/>
</dbReference>
<evidence type="ECO:0000256" key="1">
    <source>
        <dbReference type="ARBA" id="ARBA00022741"/>
    </source>
</evidence>
<proteinExistence type="predicted"/>
<evidence type="ECO:0000256" key="5">
    <source>
        <dbReference type="SAM" id="MobiDB-lite"/>
    </source>
</evidence>
<feature type="domain" description="Helicase ATP-binding" evidence="6">
    <location>
        <begin position="24"/>
        <end position="171"/>
    </location>
</feature>
<dbReference type="Gene3D" id="1.20.120.1080">
    <property type="match status" value="1"/>
</dbReference>
<reference evidence="8 9" key="1">
    <citation type="submission" date="2019-06" db="EMBL/GenBank/DDBJ databases">
        <title>Sequencing the genomes of 1000 actinobacteria strains.</title>
        <authorList>
            <person name="Klenk H.-P."/>
        </authorList>
    </citation>
    <scope>NUCLEOTIDE SEQUENCE [LARGE SCALE GENOMIC DNA]</scope>
    <source>
        <strain evidence="8 9">DSM 20427</strain>
    </source>
</reference>
<dbReference type="GO" id="GO:0003723">
    <property type="term" value="F:RNA binding"/>
    <property type="evidence" value="ECO:0007669"/>
    <property type="project" value="TreeGrafter"/>
</dbReference>
<dbReference type="RefSeq" id="WP_141381170.1">
    <property type="nucleotide sequence ID" value="NZ_BJNA01000052.1"/>
</dbReference>
<evidence type="ECO:0000259" key="6">
    <source>
        <dbReference type="PROSITE" id="PS51192"/>
    </source>
</evidence>
<keyword evidence="3 8" id="KW-0347">Helicase</keyword>
<dbReference type="SMART" id="SM00487">
    <property type="entry name" value="DEXDc"/>
    <property type="match status" value="1"/>
</dbReference>
<dbReference type="Pfam" id="PF07717">
    <property type="entry name" value="OB_NTP_bind"/>
    <property type="match status" value="1"/>
</dbReference>
<dbReference type="Gene3D" id="3.40.50.300">
    <property type="entry name" value="P-loop containing nucleotide triphosphate hydrolases"/>
    <property type="match status" value="2"/>
</dbReference>
<dbReference type="SUPFAM" id="SSF52540">
    <property type="entry name" value="P-loop containing nucleoside triphosphate hydrolases"/>
    <property type="match status" value="1"/>
</dbReference>
<dbReference type="Pfam" id="PF11898">
    <property type="entry name" value="DUF3418"/>
    <property type="match status" value="1"/>
</dbReference>
<dbReference type="InterPro" id="IPR024590">
    <property type="entry name" value="HrpA_C"/>
</dbReference>
<protein>
    <submittedName>
        <fullName evidence="8">ATP-dependent helicase HrpA</fullName>
    </submittedName>
</protein>
<comment type="caution">
    <text evidence="8">The sequence shown here is derived from an EMBL/GenBank/DDBJ whole genome shotgun (WGS) entry which is preliminary data.</text>
</comment>
<dbReference type="CDD" id="cd18791">
    <property type="entry name" value="SF2_C_RHA"/>
    <property type="match status" value="1"/>
</dbReference>
<dbReference type="InterPro" id="IPR010222">
    <property type="entry name" value="RNA_helicase_HrpA"/>
</dbReference>
<keyword evidence="9" id="KW-1185">Reference proteome</keyword>
<dbReference type="PROSITE" id="PS51194">
    <property type="entry name" value="HELICASE_CTER"/>
    <property type="match status" value="1"/>
</dbReference>
<dbReference type="GO" id="GO:0005524">
    <property type="term" value="F:ATP binding"/>
    <property type="evidence" value="ECO:0007669"/>
    <property type="project" value="UniProtKB-KW"/>
</dbReference>
<dbReference type="InterPro" id="IPR007502">
    <property type="entry name" value="Helicase-assoc_dom"/>
</dbReference>
<dbReference type="Pfam" id="PF00271">
    <property type="entry name" value="Helicase_C"/>
    <property type="match status" value="1"/>
</dbReference>
<dbReference type="SMART" id="SM00847">
    <property type="entry name" value="HA2"/>
    <property type="match status" value="1"/>
</dbReference>
<keyword evidence="1" id="KW-0547">Nucleotide-binding</keyword>
<evidence type="ECO:0000313" key="9">
    <source>
        <dbReference type="Proteomes" id="UP000319804"/>
    </source>
</evidence>
<keyword evidence="4" id="KW-0067">ATP-binding</keyword>
<feature type="region of interest" description="Disordered" evidence="5">
    <location>
        <begin position="986"/>
        <end position="1022"/>
    </location>
</feature>
<evidence type="ECO:0000256" key="2">
    <source>
        <dbReference type="ARBA" id="ARBA00022801"/>
    </source>
</evidence>